<evidence type="ECO:0000313" key="1">
    <source>
        <dbReference type="EMBL" id="PKD43270.1"/>
    </source>
</evidence>
<proteinExistence type="predicted"/>
<sequence>MNRAERIQRIDYLVREESDLGSFTAERMEFSELLFTELQLVLNEVHGMNASLRFWKLIVEDHLLAEVLRKDNLRDTNWTGNPEWYAVVNFSNYPTFKEKIRNLGGHLIRSLKTRKVKAEINRLLQKKSEIYIGFNGLPVPEVNNNAAIFARSYPFIFGNGDSKKREILNKIAEKYTSQFLRNIIRRIPKIYIENFNKLYNSVELYEPERKTFHVHLTDSLSETMMIAKYSEEGAKLVWYQHGCYYGEVVHKYRGYFEHSTGDQFRTWGYKEHPIDEPWSAYRLEVFRQKLPQNAEEPTYDLMLCYAAMDERNKNRFIRNTGYLLDELDSVKYKKILARPRPVNSRVSASDQFSFISDARVVVAPDGSSIARQVSKSRIVLQMRVPSTNFLECIYCDHPVIGLLDNDQPTEIVTPFYEHFLKRGLLHRDMESAVQFLNEVNLENWWTEITQSREYQAYKQTFTNSDQFKETIVR</sequence>
<dbReference type="RefSeq" id="WP_101073744.1">
    <property type="nucleotide sequence ID" value="NZ_PISP01000003.1"/>
</dbReference>
<evidence type="ECO:0000313" key="2">
    <source>
        <dbReference type="Proteomes" id="UP000233398"/>
    </source>
</evidence>
<dbReference type="EMBL" id="PISP01000003">
    <property type="protein sequence ID" value="PKD43270.1"/>
    <property type="molecule type" value="Genomic_DNA"/>
</dbReference>
<keyword evidence="2" id="KW-1185">Reference proteome</keyword>
<dbReference type="OrthoDB" id="329802at2"/>
<accession>A0A2N0VGH2</accession>
<organism evidence="1 2">
    <name type="scientific">Rhodohalobacter barkolensis</name>
    <dbReference type="NCBI Taxonomy" id="2053187"/>
    <lineage>
        <taxon>Bacteria</taxon>
        <taxon>Pseudomonadati</taxon>
        <taxon>Balneolota</taxon>
        <taxon>Balneolia</taxon>
        <taxon>Balneolales</taxon>
        <taxon>Balneolaceae</taxon>
        <taxon>Rhodohalobacter</taxon>
    </lineage>
</organism>
<comment type="caution">
    <text evidence="1">The sequence shown here is derived from an EMBL/GenBank/DDBJ whole genome shotgun (WGS) entry which is preliminary data.</text>
</comment>
<name>A0A2N0VGH2_9BACT</name>
<dbReference type="AlphaFoldDB" id="A0A2N0VGH2"/>
<gene>
    <name evidence="1" type="ORF">CWD77_11690</name>
</gene>
<reference evidence="1 2" key="1">
    <citation type="submission" date="2017-11" db="EMBL/GenBank/DDBJ databases">
        <title>Rhodohalobacter 15182 sp. nov., isolated from a salt lake.</title>
        <authorList>
            <person name="Han S."/>
        </authorList>
    </citation>
    <scope>NUCLEOTIDE SEQUENCE [LARGE SCALE GENOMIC DNA]</scope>
    <source>
        <strain evidence="1 2">15182</strain>
    </source>
</reference>
<dbReference type="Proteomes" id="UP000233398">
    <property type="component" value="Unassembled WGS sequence"/>
</dbReference>
<protein>
    <submittedName>
        <fullName evidence="1">Uncharacterized protein</fullName>
    </submittedName>
</protein>